<keyword evidence="1" id="KW-0472">Membrane</keyword>
<keyword evidence="1" id="KW-1133">Transmembrane helix</keyword>
<protein>
    <submittedName>
        <fullName evidence="2">Uncharacterized protein</fullName>
    </submittedName>
</protein>
<accession>A0ABU8DL56</accession>
<evidence type="ECO:0000313" key="2">
    <source>
        <dbReference type="EMBL" id="MEI2684240.1"/>
    </source>
</evidence>
<comment type="caution">
    <text evidence="2">The sequence shown here is derived from an EMBL/GenBank/DDBJ whole genome shotgun (WGS) entry which is preliminary data.</text>
</comment>
<gene>
    <name evidence="2" type="ORF">V8N49_21615</name>
</gene>
<evidence type="ECO:0000256" key="1">
    <source>
        <dbReference type="SAM" id="Phobius"/>
    </source>
</evidence>
<keyword evidence="1" id="KW-0812">Transmembrane</keyword>
<dbReference type="Proteomes" id="UP001306592">
    <property type="component" value="Unassembled WGS sequence"/>
</dbReference>
<keyword evidence="3" id="KW-1185">Reference proteome</keyword>
<reference evidence="2 3" key="1">
    <citation type="submission" date="2024-02" db="EMBL/GenBank/DDBJ databases">
        <title>First report Erwinia aphidicola in onion in Chile.</title>
        <authorList>
            <person name="Valenzuela M."/>
            <person name="Pena M."/>
            <person name="Dutta B."/>
        </authorList>
    </citation>
    <scope>NUCLEOTIDE SEQUENCE [LARGE SCALE GENOMIC DNA]</scope>
    <source>
        <strain evidence="2 3">QCJ3A</strain>
    </source>
</reference>
<feature type="transmembrane region" description="Helical" evidence="1">
    <location>
        <begin position="62"/>
        <end position="87"/>
    </location>
</feature>
<evidence type="ECO:0000313" key="3">
    <source>
        <dbReference type="Proteomes" id="UP001306592"/>
    </source>
</evidence>
<dbReference type="EMBL" id="JBANEI010000023">
    <property type="protein sequence ID" value="MEI2684240.1"/>
    <property type="molecule type" value="Genomic_DNA"/>
</dbReference>
<sequence length="166" mass="17819">MITPCFDDNIFSAEKRPKAQSNGLVTGIIENHNGNTMLVAETVTIDFEEVEMTINTAQPLTLGWAIGLCIAVVVGAGTIAGTTYALIHSDVNDVRSSVDSVRDGASSDVNSLRADMRADYTRMDSKLDAIALKLDSKIENSSEKTDSKLDKLTDAINGIRQSKPAN</sequence>
<dbReference type="RefSeq" id="WP_336203858.1">
    <property type="nucleotide sequence ID" value="NZ_JBANEI010000023.1"/>
</dbReference>
<proteinExistence type="predicted"/>
<organism evidence="2 3">
    <name type="scientific">Erwinia aphidicola</name>
    <dbReference type="NCBI Taxonomy" id="68334"/>
    <lineage>
        <taxon>Bacteria</taxon>
        <taxon>Pseudomonadati</taxon>
        <taxon>Pseudomonadota</taxon>
        <taxon>Gammaproteobacteria</taxon>
        <taxon>Enterobacterales</taxon>
        <taxon>Erwiniaceae</taxon>
        <taxon>Erwinia</taxon>
    </lineage>
</organism>
<name>A0ABU8DL56_ERWAP</name>